<dbReference type="Pfam" id="PF01063">
    <property type="entry name" value="Aminotran_4"/>
    <property type="match status" value="1"/>
</dbReference>
<dbReference type="PIRSF" id="PIRSF006468">
    <property type="entry name" value="BCAT1"/>
    <property type="match status" value="1"/>
</dbReference>
<dbReference type="FunFam" id="3.30.470.10:FF:000002">
    <property type="entry name" value="Branched-chain-amino-acid aminotransferase"/>
    <property type="match status" value="1"/>
</dbReference>
<accession>S9R533</accession>
<dbReference type="GO" id="GO:0005759">
    <property type="term" value="C:mitochondrial matrix"/>
    <property type="evidence" value="ECO:0007669"/>
    <property type="project" value="EnsemblFungi"/>
</dbReference>
<gene>
    <name evidence="12" type="ORF">SOCG_02679</name>
</gene>
<proteinExistence type="inferred from homology"/>
<dbReference type="InterPro" id="IPR005786">
    <property type="entry name" value="B_amino_transII"/>
</dbReference>
<dbReference type="Proteomes" id="UP000016088">
    <property type="component" value="Unassembled WGS sequence"/>
</dbReference>
<dbReference type="SUPFAM" id="SSF56752">
    <property type="entry name" value="D-aminoacid aminotransferase-like PLP-dependent enzymes"/>
    <property type="match status" value="1"/>
</dbReference>
<dbReference type="CDD" id="cd01557">
    <property type="entry name" value="BCAT_beta_family"/>
    <property type="match status" value="1"/>
</dbReference>
<evidence type="ECO:0000256" key="11">
    <source>
        <dbReference type="RuleBase" id="RU004517"/>
    </source>
</evidence>
<dbReference type="eggNOG" id="KOG0975">
    <property type="taxonomic scope" value="Eukaryota"/>
</dbReference>
<dbReference type="NCBIfam" id="NF009897">
    <property type="entry name" value="PRK13357.1"/>
    <property type="match status" value="1"/>
</dbReference>
<dbReference type="FunFam" id="3.20.10.10:FF:000004">
    <property type="entry name" value="Branched-chain-amino-acid aminotransferase"/>
    <property type="match status" value="1"/>
</dbReference>
<name>S9R533_SCHOY</name>
<dbReference type="InterPro" id="IPR033939">
    <property type="entry name" value="BCAT_family"/>
</dbReference>
<keyword evidence="5 11" id="KW-0808">Transferase</keyword>
<dbReference type="EC" id="2.6.1.42" evidence="11"/>
<comment type="catalytic activity">
    <reaction evidence="11">
        <text>L-leucine + 2-oxoglutarate = 4-methyl-2-oxopentanoate + L-glutamate</text>
        <dbReference type="Rhea" id="RHEA:18321"/>
        <dbReference type="ChEBI" id="CHEBI:16810"/>
        <dbReference type="ChEBI" id="CHEBI:17865"/>
        <dbReference type="ChEBI" id="CHEBI:29985"/>
        <dbReference type="ChEBI" id="CHEBI:57427"/>
        <dbReference type="EC" id="2.6.1.42"/>
    </reaction>
</comment>
<dbReference type="PROSITE" id="PS00770">
    <property type="entry name" value="AA_TRANSFER_CLASS_4"/>
    <property type="match status" value="1"/>
</dbReference>
<evidence type="ECO:0000256" key="4">
    <source>
        <dbReference type="ARBA" id="ARBA00022605"/>
    </source>
</evidence>
<dbReference type="VEuPathDB" id="FungiDB:SOCG_02679"/>
<evidence type="ECO:0000256" key="7">
    <source>
        <dbReference type="ARBA" id="ARBA00023304"/>
    </source>
</evidence>
<dbReference type="InterPro" id="IPR001544">
    <property type="entry name" value="Aminotrans_IV"/>
</dbReference>
<dbReference type="GO" id="GO:0052656">
    <property type="term" value="F:L-isoleucine-2-oxoglutarate transaminase activity"/>
    <property type="evidence" value="ECO:0007669"/>
    <property type="project" value="EnsemblFungi"/>
</dbReference>
<comment type="catalytic activity">
    <reaction evidence="11">
        <text>L-isoleucine + 2-oxoglutarate = (S)-3-methyl-2-oxopentanoate + L-glutamate</text>
        <dbReference type="Rhea" id="RHEA:24801"/>
        <dbReference type="ChEBI" id="CHEBI:16810"/>
        <dbReference type="ChEBI" id="CHEBI:29985"/>
        <dbReference type="ChEBI" id="CHEBI:35146"/>
        <dbReference type="ChEBI" id="CHEBI:58045"/>
        <dbReference type="EC" id="2.6.1.42"/>
    </reaction>
</comment>
<evidence type="ECO:0000256" key="5">
    <source>
        <dbReference type="ARBA" id="ARBA00022679"/>
    </source>
</evidence>
<dbReference type="PANTHER" id="PTHR11825:SF44">
    <property type="entry name" value="BRANCHED-CHAIN-AMINO-ACID AMINOTRANSFERASE"/>
    <property type="match status" value="1"/>
</dbReference>
<evidence type="ECO:0000256" key="8">
    <source>
        <dbReference type="PIRSR" id="PIRSR006468-1"/>
    </source>
</evidence>
<comment type="catalytic activity">
    <reaction evidence="11">
        <text>L-valine + 2-oxoglutarate = 3-methyl-2-oxobutanoate + L-glutamate</text>
        <dbReference type="Rhea" id="RHEA:24813"/>
        <dbReference type="ChEBI" id="CHEBI:11851"/>
        <dbReference type="ChEBI" id="CHEBI:16810"/>
        <dbReference type="ChEBI" id="CHEBI:29985"/>
        <dbReference type="ChEBI" id="CHEBI:57762"/>
        <dbReference type="EC" id="2.6.1.42"/>
    </reaction>
</comment>
<comment type="similarity">
    <text evidence="2 9">Belongs to the class-IV pyridoxal-phosphate-dependent aminotransferase family.</text>
</comment>
<dbReference type="GO" id="GO:0009099">
    <property type="term" value="P:L-valine biosynthetic process"/>
    <property type="evidence" value="ECO:0007669"/>
    <property type="project" value="EnsemblFungi"/>
</dbReference>
<reference evidence="12 13" key="1">
    <citation type="journal article" date="2011" name="Science">
        <title>Comparative functional genomics of the fission yeasts.</title>
        <authorList>
            <person name="Rhind N."/>
            <person name="Chen Z."/>
            <person name="Yassour M."/>
            <person name="Thompson D.A."/>
            <person name="Haas B.J."/>
            <person name="Habib N."/>
            <person name="Wapinski I."/>
            <person name="Roy S."/>
            <person name="Lin M.F."/>
            <person name="Heiman D.I."/>
            <person name="Young S.K."/>
            <person name="Furuya K."/>
            <person name="Guo Y."/>
            <person name="Pidoux A."/>
            <person name="Chen H.M."/>
            <person name="Robbertse B."/>
            <person name="Goldberg J.M."/>
            <person name="Aoki K."/>
            <person name="Bayne E.H."/>
            <person name="Berlin A.M."/>
            <person name="Desjardins C.A."/>
            <person name="Dobbs E."/>
            <person name="Dukaj L."/>
            <person name="Fan L."/>
            <person name="FitzGerald M.G."/>
            <person name="French C."/>
            <person name="Gujja S."/>
            <person name="Hansen K."/>
            <person name="Keifenheim D."/>
            <person name="Levin J.Z."/>
            <person name="Mosher R.A."/>
            <person name="Mueller C.A."/>
            <person name="Pfiffner J."/>
            <person name="Priest M."/>
            <person name="Russ C."/>
            <person name="Smialowska A."/>
            <person name="Swoboda P."/>
            <person name="Sykes S.M."/>
            <person name="Vaughn M."/>
            <person name="Vengrova S."/>
            <person name="Yoder R."/>
            <person name="Zeng Q."/>
            <person name="Allshire R."/>
            <person name="Baulcombe D."/>
            <person name="Birren B.W."/>
            <person name="Brown W."/>
            <person name="Ekwall K."/>
            <person name="Kellis M."/>
            <person name="Leatherwood J."/>
            <person name="Levin H."/>
            <person name="Margalit H."/>
            <person name="Martienssen R."/>
            <person name="Nieduszynski C.A."/>
            <person name="Spatafora J.W."/>
            <person name="Friedman N."/>
            <person name="Dalgaard J.Z."/>
            <person name="Baumann P."/>
            <person name="Niki H."/>
            <person name="Regev A."/>
            <person name="Nusbaum C."/>
        </authorList>
    </citation>
    <scope>NUCLEOTIDE SEQUENCE [LARGE SCALE GENOMIC DNA]</scope>
    <source>
        <strain evidence="13">yFS286</strain>
    </source>
</reference>
<dbReference type="GeneID" id="25031654"/>
<dbReference type="GO" id="GO:1901705">
    <property type="term" value="P:L-isoleucine biosynthetic process"/>
    <property type="evidence" value="ECO:0007669"/>
    <property type="project" value="EnsemblFungi"/>
</dbReference>
<evidence type="ECO:0000256" key="6">
    <source>
        <dbReference type="ARBA" id="ARBA00022898"/>
    </source>
</evidence>
<evidence type="ECO:0000256" key="2">
    <source>
        <dbReference type="ARBA" id="ARBA00009320"/>
    </source>
</evidence>
<keyword evidence="3 11" id="KW-0032">Aminotransferase</keyword>
<dbReference type="EMBL" id="KE503206">
    <property type="protein sequence ID" value="EPX73455.1"/>
    <property type="molecule type" value="Genomic_DNA"/>
</dbReference>
<evidence type="ECO:0000313" key="13">
    <source>
        <dbReference type="Proteomes" id="UP000016088"/>
    </source>
</evidence>
<keyword evidence="7 11" id="KW-0100">Branched-chain amino acid biosynthesis</keyword>
<dbReference type="AlphaFoldDB" id="S9R533"/>
<evidence type="ECO:0000256" key="10">
    <source>
        <dbReference type="RuleBase" id="RU004516"/>
    </source>
</evidence>
<comment type="cofactor">
    <cofactor evidence="1 10">
        <name>pyridoxal 5'-phosphate</name>
        <dbReference type="ChEBI" id="CHEBI:597326"/>
    </cofactor>
</comment>
<dbReference type="PANTHER" id="PTHR11825">
    <property type="entry name" value="SUBGROUP IIII AMINOTRANSFERASE"/>
    <property type="match status" value="1"/>
</dbReference>
<evidence type="ECO:0000256" key="3">
    <source>
        <dbReference type="ARBA" id="ARBA00022576"/>
    </source>
</evidence>
<dbReference type="GO" id="GO:0052654">
    <property type="term" value="F:L-leucine-2-oxoglutarate transaminase activity"/>
    <property type="evidence" value="ECO:0007669"/>
    <property type="project" value="EnsemblFungi"/>
</dbReference>
<dbReference type="GO" id="GO:0009098">
    <property type="term" value="P:L-leucine biosynthetic process"/>
    <property type="evidence" value="ECO:0007669"/>
    <property type="project" value="EnsemblFungi"/>
</dbReference>
<feature type="modified residue" description="N6-(pyridoxal phosphate)lysine" evidence="8">
    <location>
        <position position="256"/>
    </location>
</feature>
<dbReference type="OMA" id="TDFRFIA"/>
<dbReference type="GO" id="GO:0052655">
    <property type="term" value="F:L-valine-2-oxoglutarate transaminase activity"/>
    <property type="evidence" value="ECO:0007669"/>
    <property type="project" value="EnsemblFungi"/>
</dbReference>
<dbReference type="HOGENOM" id="CLU_031922_0_3_1"/>
<keyword evidence="6 10" id="KW-0663">Pyridoxal phosphate</keyword>
<evidence type="ECO:0000313" key="12">
    <source>
        <dbReference type="EMBL" id="EPX73455.1"/>
    </source>
</evidence>
<dbReference type="InterPro" id="IPR043132">
    <property type="entry name" value="BCAT-like_C"/>
</dbReference>
<dbReference type="InterPro" id="IPR043131">
    <property type="entry name" value="BCAT-like_N"/>
</dbReference>
<dbReference type="InterPro" id="IPR036038">
    <property type="entry name" value="Aminotransferase-like"/>
</dbReference>
<dbReference type="NCBIfam" id="TIGR01123">
    <property type="entry name" value="ilvE_II"/>
    <property type="match status" value="1"/>
</dbReference>
<dbReference type="InterPro" id="IPR018300">
    <property type="entry name" value="Aminotrans_IV_CS"/>
</dbReference>
<evidence type="ECO:0000256" key="1">
    <source>
        <dbReference type="ARBA" id="ARBA00001933"/>
    </source>
</evidence>
<dbReference type="Gene3D" id="3.20.10.10">
    <property type="entry name" value="D-amino Acid Aminotransferase, subunit A, domain 2"/>
    <property type="match status" value="1"/>
</dbReference>
<dbReference type="OrthoDB" id="1732691at2759"/>
<keyword evidence="4 11" id="KW-0028">Amino-acid biosynthesis</keyword>
<organism evidence="12 13">
    <name type="scientific">Schizosaccharomyces octosporus (strain yFS286)</name>
    <name type="common">Fission yeast</name>
    <name type="synonym">Octosporomyces octosporus</name>
    <dbReference type="NCBI Taxonomy" id="483514"/>
    <lineage>
        <taxon>Eukaryota</taxon>
        <taxon>Fungi</taxon>
        <taxon>Dikarya</taxon>
        <taxon>Ascomycota</taxon>
        <taxon>Taphrinomycotina</taxon>
        <taxon>Schizosaccharomycetes</taxon>
        <taxon>Schizosaccharomycetales</taxon>
        <taxon>Schizosaccharomycetaceae</taxon>
        <taxon>Schizosaccharomyces</taxon>
    </lineage>
</organism>
<sequence length="427" mass="47229">MNASSLANRSLKCAGNVRMILPRKFHSRLPGTVQLSKLTGVSRIREMSSSSATRSAPKPLDASNIIFKKAEQLKPVPDWSTLKFGKEFTDHMMIMKWNKETGWGTPEIVPMQNLSFHPATSVLHYGFECFEGLKAYKDDKGVPRLFRPNKNAERMLSTGTRISLPAFDTKEWSEAIRKFVATESRWVPDKRGFSLYLRPTFIGTDAALGVHHCENAMIYVIASPVGPYYSSGFKAIRLCCSEGAVRAWPGGTGQYKLGGNYAPSVLPAAEAAEKGFAQILWLYGEEDYVTEVGTMNCFTVWINKNGEKEIITAPLDGMILPGVTRDSILDIARERLVPQGWKVTEGKYSMKEVAQASKEGRLLEVFGAGTAALVSPVKAINYKGNEINVPLPEGQEAGPITSQISNWILDIQYGKEPNHPWSVPATY</sequence>
<keyword evidence="13" id="KW-1185">Reference proteome</keyword>
<protein>
    <recommendedName>
        <fullName evidence="11">Branched-chain-amino-acid aminotransferase</fullName>
        <ecNumber evidence="11">2.6.1.42</ecNumber>
    </recommendedName>
</protein>
<dbReference type="Gene3D" id="3.30.470.10">
    <property type="match status" value="1"/>
</dbReference>
<dbReference type="RefSeq" id="XP_013016624.1">
    <property type="nucleotide sequence ID" value="XM_013161170.1"/>
</dbReference>
<evidence type="ECO:0000256" key="9">
    <source>
        <dbReference type="RuleBase" id="RU004106"/>
    </source>
</evidence>